<dbReference type="GO" id="GO:0004198">
    <property type="term" value="F:calcium-dependent cysteine-type endopeptidase activity"/>
    <property type="evidence" value="ECO:0007669"/>
    <property type="project" value="InterPro"/>
</dbReference>
<reference evidence="9" key="1">
    <citation type="submission" date="2021-10" db="EMBL/GenBank/DDBJ databases">
        <title>Tropical sea cucumber genome reveals ecological adaptation and Cuvierian tubules defense mechanism.</title>
        <authorList>
            <person name="Chen T."/>
        </authorList>
    </citation>
    <scope>NUCLEOTIDE SEQUENCE</scope>
    <source>
        <strain evidence="9">Nanhai2018</strain>
        <tissue evidence="9">Muscle</tissue>
    </source>
</reference>
<evidence type="ECO:0000313" key="9">
    <source>
        <dbReference type="EMBL" id="KAJ8024532.1"/>
    </source>
</evidence>
<dbReference type="OrthoDB" id="167576at2759"/>
<dbReference type="InterPro" id="IPR022682">
    <property type="entry name" value="Calpain_domain_III"/>
</dbReference>
<evidence type="ECO:0000256" key="7">
    <source>
        <dbReference type="SAM" id="MobiDB-lite"/>
    </source>
</evidence>
<dbReference type="SUPFAM" id="SSF116846">
    <property type="entry name" value="MIT domain"/>
    <property type="match status" value="2"/>
</dbReference>
<evidence type="ECO:0000256" key="6">
    <source>
        <dbReference type="PROSITE-ProRule" id="PRU00239"/>
    </source>
</evidence>
<feature type="compositionally biased region" description="Basic and acidic residues" evidence="7">
    <location>
        <begin position="165"/>
        <end position="179"/>
    </location>
</feature>
<organism evidence="9 10">
    <name type="scientific">Holothuria leucospilota</name>
    <name type="common">Black long sea cucumber</name>
    <name type="synonym">Mertensiothuria leucospilota</name>
    <dbReference type="NCBI Taxonomy" id="206669"/>
    <lineage>
        <taxon>Eukaryota</taxon>
        <taxon>Metazoa</taxon>
        <taxon>Echinodermata</taxon>
        <taxon>Eleutherozoa</taxon>
        <taxon>Echinozoa</taxon>
        <taxon>Holothuroidea</taxon>
        <taxon>Aspidochirotacea</taxon>
        <taxon>Aspidochirotida</taxon>
        <taxon>Holothuriidae</taxon>
        <taxon>Holothuria</taxon>
    </lineage>
</organism>
<dbReference type="InterPro" id="IPR036181">
    <property type="entry name" value="MIT_dom_sf"/>
</dbReference>
<dbReference type="SMART" id="SM00230">
    <property type="entry name" value="CysPc"/>
    <property type="match status" value="1"/>
</dbReference>
<dbReference type="InterPro" id="IPR038765">
    <property type="entry name" value="Papain-like_cys_pep_sf"/>
</dbReference>
<dbReference type="SMART" id="SM00745">
    <property type="entry name" value="MIT"/>
    <property type="match status" value="2"/>
</dbReference>
<dbReference type="InterPro" id="IPR051297">
    <property type="entry name" value="PalB/RIM13"/>
</dbReference>
<feature type="region of interest" description="Disordered" evidence="7">
    <location>
        <begin position="147"/>
        <end position="263"/>
    </location>
</feature>
<feature type="compositionally biased region" description="Gly residues" evidence="7">
    <location>
        <begin position="245"/>
        <end position="263"/>
    </location>
</feature>
<dbReference type="Gene3D" id="3.90.70.10">
    <property type="entry name" value="Cysteine proteinases"/>
    <property type="match status" value="1"/>
</dbReference>
<dbReference type="Proteomes" id="UP001152320">
    <property type="component" value="Chromosome 18"/>
</dbReference>
<comment type="similarity">
    <text evidence="1">Belongs to the peptidase C2 family.</text>
</comment>
<proteinExistence type="inferred from homology"/>
<dbReference type="SUPFAM" id="SSF54001">
    <property type="entry name" value="Cysteine proteinases"/>
    <property type="match status" value="1"/>
</dbReference>
<dbReference type="SUPFAM" id="SSF49758">
    <property type="entry name" value="Calpain large subunit, middle domain (domain III)"/>
    <property type="match status" value="2"/>
</dbReference>
<gene>
    <name evidence="9" type="ORF">HOLleu_34465</name>
</gene>
<comment type="caution">
    <text evidence="9">The sequence shown here is derived from an EMBL/GenBank/DDBJ whole genome shotgun (WGS) entry which is preliminary data.</text>
</comment>
<feature type="domain" description="Calpain catalytic" evidence="8">
    <location>
        <begin position="323"/>
        <end position="602"/>
    </location>
</feature>
<evidence type="ECO:0000259" key="8">
    <source>
        <dbReference type="PROSITE" id="PS50203"/>
    </source>
</evidence>
<dbReference type="InterPro" id="IPR001300">
    <property type="entry name" value="Peptidase_C2_calpain_cat"/>
</dbReference>
<dbReference type="SMART" id="SM00720">
    <property type="entry name" value="calpain_III"/>
    <property type="match status" value="1"/>
</dbReference>
<dbReference type="Pfam" id="PF04212">
    <property type="entry name" value="MIT"/>
    <property type="match status" value="1"/>
</dbReference>
<evidence type="ECO:0000313" key="10">
    <source>
        <dbReference type="Proteomes" id="UP001152320"/>
    </source>
</evidence>
<accession>A0A9Q0YL80</accession>
<feature type="active site" evidence="5 6">
    <location>
        <position position="352"/>
    </location>
</feature>
<dbReference type="PROSITE" id="PS50203">
    <property type="entry name" value="CALPAIN_CAT"/>
    <property type="match status" value="1"/>
</dbReference>
<dbReference type="Pfam" id="PF00648">
    <property type="entry name" value="Peptidase_C2"/>
    <property type="match status" value="1"/>
</dbReference>
<keyword evidence="4 6" id="KW-0788">Thiol protease</keyword>
<keyword evidence="10" id="KW-1185">Reference proteome</keyword>
<dbReference type="EMBL" id="JAIZAY010000018">
    <property type="protein sequence ID" value="KAJ8024532.1"/>
    <property type="molecule type" value="Genomic_DNA"/>
</dbReference>
<dbReference type="Pfam" id="PF01067">
    <property type="entry name" value="Calpain_III"/>
    <property type="match status" value="1"/>
</dbReference>
<dbReference type="PRINTS" id="PR00704">
    <property type="entry name" value="CALPAIN"/>
</dbReference>
<dbReference type="InterPro" id="IPR007330">
    <property type="entry name" value="MIT_dom"/>
</dbReference>
<evidence type="ECO:0000256" key="2">
    <source>
        <dbReference type="ARBA" id="ARBA00022670"/>
    </source>
</evidence>
<dbReference type="Gene3D" id="1.20.58.80">
    <property type="entry name" value="Phosphotransferase system, lactose/cellobiose-type IIA subunit"/>
    <property type="match status" value="2"/>
</dbReference>
<evidence type="ECO:0000256" key="4">
    <source>
        <dbReference type="ARBA" id="ARBA00022807"/>
    </source>
</evidence>
<dbReference type="PANTHER" id="PTHR46143">
    <property type="entry name" value="CALPAIN-7"/>
    <property type="match status" value="1"/>
</dbReference>
<keyword evidence="2 6" id="KW-0645">Protease</keyword>
<feature type="active site" evidence="5 6">
    <location>
        <position position="520"/>
    </location>
</feature>
<evidence type="ECO:0000256" key="3">
    <source>
        <dbReference type="ARBA" id="ARBA00022801"/>
    </source>
</evidence>
<dbReference type="Gene3D" id="2.60.120.380">
    <property type="match status" value="2"/>
</dbReference>
<sequence length="870" mass="97834">MYGSGSGQQDVPSSSLSATGQADALLRDAKEFAVLATEYDGMQQYQTALFYYVEAIQAIYNAALVNPELNLLSGKYTEYVQRVRNLQAHLKQGKTTVTRQPSKSEDQIKIERAHFLLTQAFNEDEEGNNEEAITLYLNAAELCINSGRTSSEPQKSKLNKLAKQALDRAETLKSQKKETSLPSLPEPPSSFPEEDTIPDLPLPPTGPLPSFDEDEDESPTSSNYSSNQSAASSRDLDAKPPRISQGGGGGPGGGVGGGGGGGGRYTEEEIKVLGRTSKINGREYVPFISKADRKERFAFPVPFTDKCGTLVLAPKQRERFGRWARPEEFCSDPQIVYVISSFSVRQTIIQDCSFLSSLAISANYERRFKKTLISSIIFPQDKKGKPVYNPCGKYMVILNINGVKRKVIIDDLLPLDKNGQLLCSFSSNRNELWVSLLEKAYLKVMGGYDFPGSNSNIDLHTLTGWIPERISIKPDAKDFDKDKTFMMLLKRFHKGDVLVTVATGPMSDADAERAGLVSTHAYAMLDIREIRGKRLMQLKNPWSHMRWKGNFSEFDLGNWTPELQKELNFDPHNAQEFDNGVFWIDFHSVCKFFDVLYLNWNPALFLQTYVLHSSWTATEGPKKDVITMGNNPQYRLEVKGHGAVWILLSRHITDKEDFADNKEFITLVLFKGGKKVFYPNDPPPFMDGTRINSPHYLCKLVVKEASLFTVVVSQFEKSNTIHYSLRVYSSCDFRFSKMPEPYKHTKSITGEWKGRTAGGCANHRQTFENNPIYQVNLQDTTRPNYFMVDLKGPKSFYVGFDIIAISTEGPGDSFEKKRSGEYRRGFSILQMENLRGGIYNIRPTTFDPGQESPFFLTLSSSCPMKVTHLQ</sequence>
<dbReference type="GO" id="GO:0006508">
    <property type="term" value="P:proteolysis"/>
    <property type="evidence" value="ECO:0007669"/>
    <property type="project" value="UniProtKB-KW"/>
</dbReference>
<dbReference type="CDD" id="cd00044">
    <property type="entry name" value="CysPc"/>
    <property type="match status" value="1"/>
</dbReference>
<name>A0A9Q0YL80_HOLLE</name>
<evidence type="ECO:0000256" key="1">
    <source>
        <dbReference type="ARBA" id="ARBA00007623"/>
    </source>
</evidence>
<feature type="compositionally biased region" description="Low complexity" evidence="7">
    <location>
        <begin position="219"/>
        <end position="233"/>
    </location>
</feature>
<keyword evidence="3 6" id="KW-0378">Hydrolase</keyword>
<dbReference type="InterPro" id="IPR022683">
    <property type="entry name" value="Calpain_III"/>
</dbReference>
<dbReference type="InterPro" id="IPR036213">
    <property type="entry name" value="Calpain_III_sf"/>
</dbReference>
<dbReference type="InterPro" id="IPR022684">
    <property type="entry name" value="Calpain_cysteine_protease"/>
</dbReference>
<feature type="active site" evidence="5 6">
    <location>
        <position position="540"/>
    </location>
</feature>
<dbReference type="AlphaFoldDB" id="A0A9Q0YL80"/>
<evidence type="ECO:0000256" key="5">
    <source>
        <dbReference type="PIRSR" id="PIRSR622684-1"/>
    </source>
</evidence>
<dbReference type="PANTHER" id="PTHR46143:SF1">
    <property type="entry name" value="CALPAIN-7"/>
    <property type="match status" value="1"/>
</dbReference>
<protein>
    <submittedName>
        <fullName evidence="9">Calpain-7</fullName>
    </submittedName>
</protein>